<feature type="coiled-coil region" evidence="1">
    <location>
        <begin position="88"/>
        <end position="122"/>
    </location>
</feature>
<organism evidence="2 3">
    <name type="scientific">Heterorhabditis bacteriophora</name>
    <name type="common">Entomopathogenic nematode worm</name>
    <dbReference type="NCBI Taxonomy" id="37862"/>
    <lineage>
        <taxon>Eukaryota</taxon>
        <taxon>Metazoa</taxon>
        <taxon>Ecdysozoa</taxon>
        <taxon>Nematoda</taxon>
        <taxon>Chromadorea</taxon>
        <taxon>Rhabditida</taxon>
        <taxon>Rhabditina</taxon>
        <taxon>Rhabditomorpha</taxon>
        <taxon>Strongyloidea</taxon>
        <taxon>Heterorhabditidae</taxon>
        <taxon>Heterorhabditis</taxon>
    </lineage>
</organism>
<evidence type="ECO:0000313" key="2">
    <source>
        <dbReference type="Proteomes" id="UP000095283"/>
    </source>
</evidence>
<evidence type="ECO:0000256" key="1">
    <source>
        <dbReference type="SAM" id="Coils"/>
    </source>
</evidence>
<keyword evidence="2" id="KW-1185">Reference proteome</keyword>
<protein>
    <submittedName>
        <fullName evidence="3">Uncharacterized protein</fullName>
    </submittedName>
</protein>
<accession>A0A1I7XQM9</accession>
<dbReference type="Proteomes" id="UP000095283">
    <property type="component" value="Unplaced"/>
</dbReference>
<evidence type="ECO:0000313" key="3">
    <source>
        <dbReference type="WBParaSite" id="Hba_19838"/>
    </source>
</evidence>
<keyword evidence="1" id="KW-0175">Coiled coil</keyword>
<reference evidence="3" key="1">
    <citation type="submission" date="2016-11" db="UniProtKB">
        <authorList>
            <consortium name="WormBaseParasite"/>
        </authorList>
    </citation>
    <scope>IDENTIFICATION</scope>
</reference>
<proteinExistence type="predicted"/>
<dbReference type="WBParaSite" id="Hba_19838">
    <property type="protein sequence ID" value="Hba_19838"/>
    <property type="gene ID" value="Hba_19838"/>
</dbReference>
<name>A0A1I7XQM9_HETBA</name>
<dbReference type="AlphaFoldDB" id="A0A1I7XQM9"/>
<sequence length="128" mass="15068">MRENVIEQLEEEIKAKERLIYEQGHLINILENDHNETKFDAVSLVTYALLRYMTIKDSVTSDSEITIIERHCTSISPCKSDSNSSEDCLRYRDRLEQAMVDREKLELQNEQLLRQWEEALEYVSKVGD</sequence>